<organism evidence="2 3">
    <name type="scientific">Caballeronia arvi</name>
    <dbReference type="NCBI Taxonomy" id="1777135"/>
    <lineage>
        <taxon>Bacteria</taxon>
        <taxon>Pseudomonadati</taxon>
        <taxon>Pseudomonadota</taxon>
        <taxon>Betaproteobacteria</taxon>
        <taxon>Burkholderiales</taxon>
        <taxon>Burkholderiaceae</taxon>
        <taxon>Caballeronia</taxon>
    </lineage>
</organism>
<feature type="region of interest" description="Disordered" evidence="1">
    <location>
        <begin position="1"/>
        <end position="28"/>
    </location>
</feature>
<evidence type="ECO:0000256" key="1">
    <source>
        <dbReference type="SAM" id="MobiDB-lite"/>
    </source>
</evidence>
<sequence length="445" mass="49215">MRIAQHSVAGEAVPRPQTSKSSPAVEDQQALDEYACDRSNLPWVIFRAAHRATHTAALPARARALLAALARTVDAARPYAAIFARRELLTGRAQQSMRTFYRGLDDLEVAGFITRPPQTRYGQAGLFGRAYLHLTPKAAILLGLVEPEKGIEKPSPAHREDALKTEAAIFYPCPSVTVADGAIYKDLIPTTQKRQPGRLPADLQRLLPLGFREFLIFKLMREAKLHGKLLSDVVEATWNALSRAKHPISYLRTLLRAPVDFAYRLQSQRDARAEEKEKRVRSQRTDNAIAKHAGQLFVSHDGLRRYRISDDLRSITIRHRDEPQPRVHAGTWAQDFAAALDAGRILPADAESASDAFMPDNPSRQTRTLKSSAVAEGAPAARDSVEAHLNDLKHILRLKRAGIVPTMKSRDVEMRSSLDPSGAFRLSSLIKAASHTTSGSSQVMS</sequence>
<dbReference type="Proteomes" id="UP000055019">
    <property type="component" value="Unassembled WGS sequence"/>
</dbReference>
<evidence type="ECO:0000313" key="2">
    <source>
        <dbReference type="EMBL" id="SAL46474.1"/>
    </source>
</evidence>
<dbReference type="EMBL" id="FCOM02000006">
    <property type="protein sequence ID" value="SAL46474.1"/>
    <property type="molecule type" value="Genomic_DNA"/>
</dbReference>
<dbReference type="AlphaFoldDB" id="A0A158HQ09"/>
<reference evidence="2" key="1">
    <citation type="submission" date="2016-01" db="EMBL/GenBank/DDBJ databases">
        <authorList>
            <person name="Peeters C."/>
        </authorList>
    </citation>
    <scope>NUCLEOTIDE SEQUENCE [LARGE SCALE GENOMIC DNA]</scope>
    <source>
        <strain evidence="2">LMG 29317</strain>
    </source>
</reference>
<evidence type="ECO:0008006" key="4">
    <source>
        <dbReference type="Google" id="ProtNLM"/>
    </source>
</evidence>
<gene>
    <name evidence="2" type="ORF">AWB74_02075</name>
</gene>
<accession>A0A158HQ09</accession>
<evidence type="ECO:0000313" key="3">
    <source>
        <dbReference type="Proteomes" id="UP000055019"/>
    </source>
</evidence>
<dbReference type="RefSeq" id="WP_235024533.1">
    <property type="nucleotide sequence ID" value="NZ_FCOM02000006.1"/>
</dbReference>
<keyword evidence="3" id="KW-1185">Reference proteome</keyword>
<protein>
    <recommendedName>
        <fullName evidence="4">Replication protein O</fullName>
    </recommendedName>
</protein>
<proteinExistence type="predicted"/>
<name>A0A158HQ09_9BURK</name>
<comment type="caution">
    <text evidence="2">The sequence shown here is derived from an EMBL/GenBank/DDBJ whole genome shotgun (WGS) entry which is preliminary data.</text>
</comment>